<proteinExistence type="predicted"/>
<feature type="region of interest" description="Disordered" evidence="1">
    <location>
        <begin position="226"/>
        <end position="251"/>
    </location>
</feature>
<feature type="compositionally biased region" description="Basic and acidic residues" evidence="1">
    <location>
        <begin position="241"/>
        <end position="251"/>
    </location>
</feature>
<evidence type="ECO:0000313" key="2">
    <source>
        <dbReference type="EMBL" id="TQE99605.1"/>
    </source>
</evidence>
<sequence length="251" mass="29197">MMNARSIDRQPTKLWRLHQQRIAAHPERSLAEQTFARALTRVETPPEDKQRPRYIPRLPPAGQLLDLWEDEHRDEVDPLESRIDLETCEKRLFVLGLSFLRAAEDNDLVRVTQLLDHEFPVNFQNPRTLETALHSAAARSHRGVIRALVARRDCDYLAQDFVGRFPFNTAYFFGNDPAIERLLLTKARKRARAEGLDLFRAQMELLEKWAREDWYNARAEDAQPDIVTPTRYVSISPGDEDPPRPRPRAEP</sequence>
<protein>
    <submittedName>
        <fullName evidence="2">Ankyrin repeat domain-containing protein</fullName>
    </submittedName>
</protein>
<dbReference type="InterPro" id="IPR036770">
    <property type="entry name" value="Ankyrin_rpt-contain_sf"/>
</dbReference>
<dbReference type="SUPFAM" id="SSF48403">
    <property type="entry name" value="Ankyrin repeat"/>
    <property type="match status" value="1"/>
</dbReference>
<evidence type="ECO:0000256" key="1">
    <source>
        <dbReference type="SAM" id="MobiDB-lite"/>
    </source>
</evidence>
<evidence type="ECO:0000313" key="3">
    <source>
        <dbReference type="Proteomes" id="UP000315400"/>
    </source>
</evidence>
<dbReference type="Proteomes" id="UP000315400">
    <property type="component" value="Unassembled WGS sequence"/>
</dbReference>
<reference evidence="2 3" key="1">
    <citation type="submission" date="2019-06" db="EMBL/GenBank/DDBJ databases">
        <title>Metagenome assembled Genome of Spiribacter salinus SL48-SHIP from the microbial mat of Salt Lake 48 (Novosibirsk region, Russia).</title>
        <authorList>
            <person name="Shipova A."/>
            <person name="Rozanov A.S."/>
            <person name="Bryanskaya A.V."/>
            <person name="Peltek S.E."/>
        </authorList>
    </citation>
    <scope>NUCLEOTIDE SEQUENCE [LARGE SCALE GENOMIC DNA]</scope>
    <source>
        <strain evidence="2">SL48-SHIP-2</strain>
    </source>
</reference>
<organism evidence="2 3">
    <name type="scientific">Spiribacter salinus</name>
    <dbReference type="NCBI Taxonomy" id="1335746"/>
    <lineage>
        <taxon>Bacteria</taxon>
        <taxon>Pseudomonadati</taxon>
        <taxon>Pseudomonadota</taxon>
        <taxon>Gammaproteobacteria</taxon>
        <taxon>Chromatiales</taxon>
        <taxon>Ectothiorhodospiraceae</taxon>
        <taxon>Spiribacter</taxon>
    </lineage>
</organism>
<accession>A0A540VS68</accession>
<dbReference type="AlphaFoldDB" id="A0A540VS68"/>
<dbReference type="EMBL" id="VIFK01000050">
    <property type="protein sequence ID" value="TQE99605.1"/>
    <property type="molecule type" value="Genomic_DNA"/>
</dbReference>
<dbReference type="Gene3D" id="1.25.40.20">
    <property type="entry name" value="Ankyrin repeat-containing domain"/>
    <property type="match status" value="1"/>
</dbReference>
<name>A0A540VS68_9GAMM</name>
<gene>
    <name evidence="2" type="ORF">FKY71_07760</name>
</gene>
<comment type="caution">
    <text evidence="2">The sequence shown here is derived from an EMBL/GenBank/DDBJ whole genome shotgun (WGS) entry which is preliminary data.</text>
</comment>